<feature type="coiled-coil region" evidence="6">
    <location>
        <begin position="106"/>
        <end position="139"/>
    </location>
</feature>
<dbReference type="GO" id="GO:0000160">
    <property type="term" value="P:phosphorelay signal transduction system"/>
    <property type="evidence" value="ECO:0007669"/>
    <property type="project" value="UniProtKB-KW"/>
</dbReference>
<keyword evidence="5" id="KW-0597">Phosphoprotein</keyword>
<dbReference type="GO" id="GO:0006355">
    <property type="term" value="P:regulation of DNA-templated transcription"/>
    <property type="evidence" value="ECO:0007669"/>
    <property type="project" value="InterPro"/>
</dbReference>
<dbReference type="RefSeq" id="WP_110896355.1">
    <property type="nucleotide sequence ID" value="NZ_CP054614.1"/>
</dbReference>
<dbReference type="Pfam" id="PF00072">
    <property type="entry name" value="Response_reg"/>
    <property type="match status" value="1"/>
</dbReference>
<dbReference type="SMART" id="SM01043">
    <property type="entry name" value="BTAD"/>
    <property type="match status" value="1"/>
</dbReference>
<dbReference type="Proteomes" id="UP000509327">
    <property type="component" value="Chromosome"/>
</dbReference>
<evidence type="ECO:0000313" key="8">
    <source>
        <dbReference type="EMBL" id="PYE49656.1"/>
    </source>
</evidence>
<keyword evidence="6" id="KW-0175">Coiled coil</keyword>
<keyword evidence="11" id="KW-1185">Reference proteome</keyword>
<dbReference type="InterPro" id="IPR036388">
    <property type="entry name" value="WH-like_DNA-bd_sf"/>
</dbReference>
<dbReference type="PROSITE" id="PS50110">
    <property type="entry name" value="RESPONSE_REGULATORY"/>
    <property type="match status" value="1"/>
</dbReference>
<evidence type="ECO:0000256" key="4">
    <source>
        <dbReference type="ARBA" id="ARBA00023163"/>
    </source>
</evidence>
<evidence type="ECO:0000313" key="11">
    <source>
        <dbReference type="Proteomes" id="UP000509327"/>
    </source>
</evidence>
<dbReference type="PANTHER" id="PTHR35807:SF2">
    <property type="entry name" value="TRANSCRIPTIONAL ACTIVATOR DOMAIN"/>
    <property type="match status" value="1"/>
</dbReference>
<dbReference type="Gene3D" id="1.10.10.10">
    <property type="entry name" value="Winged helix-like DNA-binding domain superfamily/Winged helix DNA-binding domain"/>
    <property type="match status" value="1"/>
</dbReference>
<evidence type="ECO:0000256" key="6">
    <source>
        <dbReference type="SAM" id="Coils"/>
    </source>
</evidence>
<dbReference type="SUPFAM" id="SSF46894">
    <property type="entry name" value="C-terminal effector domain of the bipartite response regulators"/>
    <property type="match status" value="1"/>
</dbReference>
<organism evidence="8 10">
    <name type="scientific">Paenibacillus barcinonensis</name>
    <dbReference type="NCBI Taxonomy" id="198119"/>
    <lineage>
        <taxon>Bacteria</taxon>
        <taxon>Bacillati</taxon>
        <taxon>Bacillota</taxon>
        <taxon>Bacilli</taxon>
        <taxon>Bacillales</taxon>
        <taxon>Paenibacillaceae</taxon>
        <taxon>Paenibacillus</taxon>
    </lineage>
</organism>
<dbReference type="InterPro" id="IPR011006">
    <property type="entry name" value="CheY-like_superfamily"/>
</dbReference>
<dbReference type="InterPro" id="IPR051677">
    <property type="entry name" value="AfsR-DnrI-RedD_regulator"/>
</dbReference>
<dbReference type="PANTHER" id="PTHR35807">
    <property type="entry name" value="TRANSCRIPTIONAL REGULATOR REDD-RELATED"/>
    <property type="match status" value="1"/>
</dbReference>
<dbReference type="SMART" id="SM00448">
    <property type="entry name" value="REC"/>
    <property type="match status" value="1"/>
</dbReference>
<feature type="modified residue" description="4-aspartylphosphate" evidence="5">
    <location>
        <position position="54"/>
    </location>
</feature>
<sequence length="406" mass="47559">MLQAYLVDDEPHALNMLEMFLKRTGAVQIVGRWMNGFEALKALDDVRPDIWFVDIEMPGMSGLELAANIHEIDPEAIIVFVTAYDQYAVAAFEHEALDYLLKPIEMGRLSRTIDRILREREREQEKQEQMQKKQEEEARGLIQSCVNSSDNAVNRQGSDVIDGGSCLFVQMFGKLRVTPTNGGSVMWRTAKEKELFAYLLLQDPDAHAVHRDRIVEHLWPDERYEKAKIYMHTCVSLLRKNLKKLGMEQMISYRNEHYIMDKKRIRADVYDVLDVVHRMQREEHVPLEQMERTLYMYQDELLAQEDYPWVHELGQRLERSVLELMLKLSEMQLARGNGKKAIEAAERAMVHSPYEEEAYRCAMQAYLSLGKHDQVLRIYRDLEARLQELHIGPSIVSRRLYEQIQM</sequence>
<keyword evidence="4" id="KW-0804">Transcription</keyword>
<keyword evidence="2" id="KW-0805">Transcription regulation</keyword>
<evidence type="ECO:0000256" key="3">
    <source>
        <dbReference type="ARBA" id="ARBA00023125"/>
    </source>
</evidence>
<dbReference type="EMBL" id="QJSW01000005">
    <property type="protein sequence ID" value="PYE49656.1"/>
    <property type="molecule type" value="Genomic_DNA"/>
</dbReference>
<evidence type="ECO:0000313" key="10">
    <source>
        <dbReference type="Proteomes" id="UP000247790"/>
    </source>
</evidence>
<dbReference type="InterPro" id="IPR016032">
    <property type="entry name" value="Sig_transdc_resp-reg_C-effctor"/>
</dbReference>
<dbReference type="AlphaFoldDB" id="A0A2V4W4R4"/>
<dbReference type="Gene3D" id="1.25.40.10">
    <property type="entry name" value="Tetratricopeptide repeat domain"/>
    <property type="match status" value="1"/>
</dbReference>
<accession>A0A2V4W4R4</accession>
<reference evidence="8 10" key="1">
    <citation type="submission" date="2018-06" db="EMBL/GenBank/DDBJ databases">
        <title>Genomic Encyclopedia of Type Strains, Phase III (KMG-III): the genomes of soil and plant-associated and newly described type strains.</title>
        <authorList>
            <person name="Whitman W."/>
        </authorList>
    </citation>
    <scope>NUCLEOTIDE SEQUENCE [LARGE SCALE GENOMIC DNA]</scope>
    <source>
        <strain evidence="8 10">CECT 7022</strain>
    </source>
</reference>
<gene>
    <name evidence="8" type="ORF">DFQ00_105160</name>
    <name evidence="9" type="ORF">HUB98_09995</name>
</gene>
<evidence type="ECO:0000259" key="7">
    <source>
        <dbReference type="PROSITE" id="PS50110"/>
    </source>
</evidence>
<dbReference type="InterPro" id="IPR001789">
    <property type="entry name" value="Sig_transdc_resp-reg_receiver"/>
</dbReference>
<dbReference type="Pfam" id="PF03704">
    <property type="entry name" value="BTAD"/>
    <property type="match status" value="1"/>
</dbReference>
<evidence type="ECO:0000256" key="1">
    <source>
        <dbReference type="ARBA" id="ARBA00023012"/>
    </source>
</evidence>
<feature type="domain" description="Response regulatory" evidence="7">
    <location>
        <begin position="3"/>
        <end position="117"/>
    </location>
</feature>
<proteinExistence type="predicted"/>
<dbReference type="SUPFAM" id="SSF48452">
    <property type="entry name" value="TPR-like"/>
    <property type="match status" value="1"/>
</dbReference>
<evidence type="ECO:0000256" key="5">
    <source>
        <dbReference type="PROSITE-ProRule" id="PRU00169"/>
    </source>
</evidence>
<evidence type="ECO:0000313" key="9">
    <source>
        <dbReference type="EMBL" id="QKS56637.1"/>
    </source>
</evidence>
<dbReference type="SUPFAM" id="SSF52172">
    <property type="entry name" value="CheY-like"/>
    <property type="match status" value="1"/>
</dbReference>
<dbReference type="EMBL" id="CP054614">
    <property type="protein sequence ID" value="QKS56637.1"/>
    <property type="molecule type" value="Genomic_DNA"/>
</dbReference>
<evidence type="ECO:0000256" key="2">
    <source>
        <dbReference type="ARBA" id="ARBA00023015"/>
    </source>
</evidence>
<dbReference type="InterPro" id="IPR005158">
    <property type="entry name" value="BTAD"/>
</dbReference>
<dbReference type="InterPro" id="IPR011990">
    <property type="entry name" value="TPR-like_helical_dom_sf"/>
</dbReference>
<dbReference type="GO" id="GO:0003677">
    <property type="term" value="F:DNA binding"/>
    <property type="evidence" value="ECO:0007669"/>
    <property type="project" value="UniProtKB-KW"/>
</dbReference>
<dbReference type="OrthoDB" id="3190595at2"/>
<name>A0A2V4W4R4_PAEBA</name>
<keyword evidence="1" id="KW-0902">Two-component regulatory system</keyword>
<dbReference type="Gene3D" id="3.40.50.2300">
    <property type="match status" value="1"/>
</dbReference>
<keyword evidence="3" id="KW-0238">DNA-binding</keyword>
<protein>
    <submittedName>
        <fullName evidence="8 9">Response regulator</fullName>
    </submittedName>
</protein>
<dbReference type="Proteomes" id="UP000247790">
    <property type="component" value="Unassembled WGS sequence"/>
</dbReference>
<reference evidence="9 11" key="2">
    <citation type="submission" date="2020-06" db="EMBL/GenBank/DDBJ databases">
        <title>Complete genome of Paenibacillus barcinonensis KACC11450.</title>
        <authorList>
            <person name="Kim M."/>
            <person name="Park Y.-J."/>
            <person name="Shin J.-H."/>
        </authorList>
    </citation>
    <scope>NUCLEOTIDE SEQUENCE [LARGE SCALE GENOMIC DNA]</scope>
    <source>
        <strain evidence="9 11">KACC11450</strain>
    </source>
</reference>